<dbReference type="STRING" id="43700.ENSMALP00000009200"/>
<dbReference type="SMART" id="SM00406">
    <property type="entry name" value="IGv"/>
    <property type="match status" value="1"/>
</dbReference>
<evidence type="ECO:0000256" key="6">
    <source>
        <dbReference type="ARBA" id="ARBA00023157"/>
    </source>
</evidence>
<dbReference type="PANTHER" id="PTHR19433:SF127">
    <property type="entry name" value="NITR9"/>
    <property type="match status" value="1"/>
</dbReference>
<keyword evidence="6" id="KW-1015">Disulfide bond</keyword>
<reference evidence="9" key="1">
    <citation type="submission" date="2025-08" db="UniProtKB">
        <authorList>
            <consortium name="Ensembl"/>
        </authorList>
    </citation>
    <scope>IDENTIFICATION</scope>
</reference>
<comment type="subcellular location">
    <subcellularLocation>
        <location evidence="1">Cell membrane</location>
    </subcellularLocation>
</comment>
<dbReference type="GO" id="GO:0005886">
    <property type="term" value="C:plasma membrane"/>
    <property type="evidence" value="ECO:0007669"/>
    <property type="project" value="UniProtKB-SubCell"/>
</dbReference>
<evidence type="ECO:0000256" key="7">
    <source>
        <dbReference type="ARBA" id="ARBA00023180"/>
    </source>
</evidence>
<dbReference type="InterPro" id="IPR013106">
    <property type="entry name" value="Ig_V-set"/>
</dbReference>
<protein>
    <recommendedName>
        <fullName evidence="8">Ig-like domain-containing protein</fullName>
    </recommendedName>
</protein>
<dbReference type="InterPro" id="IPR036179">
    <property type="entry name" value="Ig-like_dom_sf"/>
</dbReference>
<proteinExistence type="predicted"/>
<name>A0A3Q3IYP2_MONAL</name>
<keyword evidence="3" id="KW-0732">Signal</keyword>
<keyword evidence="10" id="KW-1185">Reference proteome</keyword>
<dbReference type="InterPro" id="IPR003599">
    <property type="entry name" value="Ig_sub"/>
</dbReference>
<dbReference type="Pfam" id="PF07686">
    <property type="entry name" value="V-set"/>
    <property type="match status" value="1"/>
</dbReference>
<evidence type="ECO:0000313" key="9">
    <source>
        <dbReference type="Ensembl" id="ENSMALP00000009200.1"/>
    </source>
</evidence>
<dbReference type="PROSITE" id="PS50835">
    <property type="entry name" value="IG_LIKE"/>
    <property type="match status" value="1"/>
</dbReference>
<keyword evidence="5" id="KW-0472">Membrane</keyword>
<dbReference type="GO" id="GO:0002376">
    <property type="term" value="P:immune system process"/>
    <property type="evidence" value="ECO:0007669"/>
    <property type="project" value="UniProtKB-KW"/>
</dbReference>
<evidence type="ECO:0000313" key="10">
    <source>
        <dbReference type="Proteomes" id="UP000261600"/>
    </source>
</evidence>
<dbReference type="InterPro" id="IPR052051">
    <property type="entry name" value="TCR_complex_component"/>
</dbReference>
<dbReference type="Proteomes" id="UP000261600">
    <property type="component" value="Unplaced"/>
</dbReference>
<sequence length="134" mass="15089">MGFKSIYNNIFMYFYAGLTKTSDIRQDRGVIRAQVGQNVTLQCFCQDAAVTFLSWYQQSLGGKPQLISTQMKHSTEADIYPEYKGRFKVFAQSGDGSNHLTITDLRPSDSATYFCGILEFNAIEFGEGAFLHVK</sequence>
<feature type="domain" description="Ig-like" evidence="8">
    <location>
        <begin position="36"/>
        <end position="115"/>
    </location>
</feature>
<dbReference type="GO" id="GO:0009617">
    <property type="term" value="P:response to bacterium"/>
    <property type="evidence" value="ECO:0007669"/>
    <property type="project" value="TreeGrafter"/>
</dbReference>
<dbReference type="Ensembl" id="ENSMALT00000009393.1">
    <property type="protein sequence ID" value="ENSMALP00000009200.1"/>
    <property type="gene ID" value="ENSMALG00000006550.1"/>
</dbReference>
<dbReference type="SMART" id="SM00409">
    <property type="entry name" value="IG"/>
    <property type="match status" value="1"/>
</dbReference>
<keyword evidence="4" id="KW-0391">Immunity</keyword>
<evidence type="ECO:0000259" key="8">
    <source>
        <dbReference type="PROSITE" id="PS50835"/>
    </source>
</evidence>
<dbReference type="InterPro" id="IPR013783">
    <property type="entry name" value="Ig-like_fold"/>
</dbReference>
<keyword evidence="7" id="KW-0325">Glycoprotein</keyword>
<dbReference type="PANTHER" id="PTHR19433">
    <property type="entry name" value="T-CELL RECEPTOR ALPHA CHAIN V REGION-RELATED"/>
    <property type="match status" value="1"/>
</dbReference>
<accession>A0A3Q3IYP2</accession>
<reference evidence="9" key="2">
    <citation type="submission" date="2025-09" db="UniProtKB">
        <authorList>
            <consortium name="Ensembl"/>
        </authorList>
    </citation>
    <scope>IDENTIFICATION</scope>
</reference>
<evidence type="ECO:0000256" key="2">
    <source>
        <dbReference type="ARBA" id="ARBA00022475"/>
    </source>
</evidence>
<keyword evidence="2" id="KW-1003">Cell membrane</keyword>
<evidence type="ECO:0000256" key="1">
    <source>
        <dbReference type="ARBA" id="ARBA00004236"/>
    </source>
</evidence>
<dbReference type="InterPro" id="IPR007110">
    <property type="entry name" value="Ig-like_dom"/>
</dbReference>
<evidence type="ECO:0000256" key="4">
    <source>
        <dbReference type="ARBA" id="ARBA00022859"/>
    </source>
</evidence>
<dbReference type="SUPFAM" id="SSF48726">
    <property type="entry name" value="Immunoglobulin"/>
    <property type="match status" value="1"/>
</dbReference>
<evidence type="ECO:0000256" key="5">
    <source>
        <dbReference type="ARBA" id="ARBA00023136"/>
    </source>
</evidence>
<organism evidence="9 10">
    <name type="scientific">Monopterus albus</name>
    <name type="common">Swamp eel</name>
    <dbReference type="NCBI Taxonomy" id="43700"/>
    <lineage>
        <taxon>Eukaryota</taxon>
        <taxon>Metazoa</taxon>
        <taxon>Chordata</taxon>
        <taxon>Craniata</taxon>
        <taxon>Vertebrata</taxon>
        <taxon>Euteleostomi</taxon>
        <taxon>Actinopterygii</taxon>
        <taxon>Neopterygii</taxon>
        <taxon>Teleostei</taxon>
        <taxon>Neoteleostei</taxon>
        <taxon>Acanthomorphata</taxon>
        <taxon>Anabantaria</taxon>
        <taxon>Synbranchiformes</taxon>
        <taxon>Synbranchidae</taxon>
        <taxon>Monopterus</taxon>
    </lineage>
</organism>
<dbReference type="Gene3D" id="2.60.40.10">
    <property type="entry name" value="Immunoglobulins"/>
    <property type="match status" value="1"/>
</dbReference>
<dbReference type="AlphaFoldDB" id="A0A3Q3IYP2"/>
<evidence type="ECO:0000256" key="3">
    <source>
        <dbReference type="ARBA" id="ARBA00022729"/>
    </source>
</evidence>